<evidence type="ECO:0000256" key="7">
    <source>
        <dbReference type="ARBA" id="ARBA00023098"/>
    </source>
</evidence>
<evidence type="ECO:0000256" key="9">
    <source>
        <dbReference type="ARBA" id="ARBA00023160"/>
    </source>
</evidence>
<evidence type="ECO:0000256" key="5">
    <source>
        <dbReference type="ARBA" id="ARBA00022832"/>
    </source>
</evidence>
<feature type="compositionally biased region" description="Basic and acidic residues" evidence="11">
    <location>
        <begin position="522"/>
        <end position="542"/>
    </location>
</feature>
<keyword evidence="6 10" id="KW-1133">Transmembrane helix</keyword>
<evidence type="ECO:0000313" key="13">
    <source>
        <dbReference type="Proteomes" id="UP000799757"/>
    </source>
</evidence>
<keyword evidence="7 10" id="KW-0443">Lipid metabolism</keyword>
<feature type="transmembrane region" description="Helical" evidence="10">
    <location>
        <begin position="56"/>
        <end position="76"/>
    </location>
</feature>
<feature type="region of interest" description="Disordered" evidence="11">
    <location>
        <begin position="472"/>
        <end position="588"/>
    </location>
</feature>
<dbReference type="EC" id="2.3.1.-" evidence="10"/>
<dbReference type="Proteomes" id="UP000799757">
    <property type="component" value="Unassembled WGS sequence"/>
</dbReference>
<feature type="transmembrane region" description="Helical" evidence="10">
    <location>
        <begin position="280"/>
        <end position="299"/>
    </location>
</feature>
<feature type="transmembrane region" description="Helical" evidence="10">
    <location>
        <begin position="191"/>
        <end position="211"/>
    </location>
</feature>
<dbReference type="EMBL" id="MU001861">
    <property type="protein sequence ID" value="KAF2795350.1"/>
    <property type="molecule type" value="Genomic_DNA"/>
</dbReference>
<feature type="compositionally biased region" description="Polar residues" evidence="11">
    <location>
        <begin position="495"/>
        <end position="509"/>
    </location>
</feature>
<evidence type="ECO:0000256" key="3">
    <source>
        <dbReference type="ARBA" id="ARBA00022679"/>
    </source>
</evidence>
<dbReference type="GO" id="GO:0030148">
    <property type="term" value="P:sphingolipid biosynthetic process"/>
    <property type="evidence" value="ECO:0007669"/>
    <property type="project" value="TreeGrafter"/>
</dbReference>
<dbReference type="GO" id="GO:0019367">
    <property type="term" value="P:fatty acid elongation, saturated fatty acid"/>
    <property type="evidence" value="ECO:0007669"/>
    <property type="project" value="TreeGrafter"/>
</dbReference>
<dbReference type="PANTHER" id="PTHR11157">
    <property type="entry name" value="FATTY ACID ACYL TRANSFERASE-RELATED"/>
    <property type="match status" value="1"/>
</dbReference>
<keyword evidence="2 10" id="KW-0444">Lipid biosynthesis</keyword>
<name>A0A6A6XFJ8_9PLEO</name>
<dbReference type="GO" id="GO:0034626">
    <property type="term" value="P:fatty acid elongation, polyunsaturated fatty acid"/>
    <property type="evidence" value="ECO:0007669"/>
    <property type="project" value="TreeGrafter"/>
</dbReference>
<evidence type="ECO:0000256" key="4">
    <source>
        <dbReference type="ARBA" id="ARBA00022692"/>
    </source>
</evidence>
<accession>A0A6A6XFJ8</accession>
<keyword evidence="3 10" id="KW-0808">Transferase</keyword>
<keyword evidence="8 10" id="KW-0472">Membrane</keyword>
<dbReference type="PANTHER" id="PTHR11157:SF169">
    <property type="entry name" value="ELONGATION OF FATTY ACIDS PROTEIN"/>
    <property type="match status" value="1"/>
</dbReference>
<feature type="transmembrane region" description="Helical" evidence="10">
    <location>
        <begin position="97"/>
        <end position="119"/>
    </location>
</feature>
<evidence type="ECO:0000256" key="10">
    <source>
        <dbReference type="RuleBase" id="RU361115"/>
    </source>
</evidence>
<dbReference type="AlphaFoldDB" id="A0A6A6XFJ8"/>
<evidence type="ECO:0000256" key="6">
    <source>
        <dbReference type="ARBA" id="ARBA00022989"/>
    </source>
</evidence>
<gene>
    <name evidence="12" type="ORF">K505DRAFT_13785</name>
</gene>
<comment type="similarity">
    <text evidence="10">Belongs to the ELO family.</text>
</comment>
<proteinExistence type="inferred from homology"/>
<dbReference type="InterPro" id="IPR002076">
    <property type="entry name" value="ELO_fam"/>
</dbReference>
<evidence type="ECO:0000256" key="11">
    <source>
        <dbReference type="SAM" id="MobiDB-lite"/>
    </source>
</evidence>
<dbReference type="Pfam" id="PF01151">
    <property type="entry name" value="ELO"/>
    <property type="match status" value="1"/>
</dbReference>
<dbReference type="GO" id="GO:0042761">
    <property type="term" value="P:very long-chain fatty acid biosynthetic process"/>
    <property type="evidence" value="ECO:0007669"/>
    <property type="project" value="TreeGrafter"/>
</dbReference>
<organism evidence="12 13">
    <name type="scientific">Melanomma pulvis-pyrius CBS 109.77</name>
    <dbReference type="NCBI Taxonomy" id="1314802"/>
    <lineage>
        <taxon>Eukaryota</taxon>
        <taxon>Fungi</taxon>
        <taxon>Dikarya</taxon>
        <taxon>Ascomycota</taxon>
        <taxon>Pezizomycotina</taxon>
        <taxon>Dothideomycetes</taxon>
        <taxon>Pleosporomycetidae</taxon>
        <taxon>Pleosporales</taxon>
        <taxon>Melanommataceae</taxon>
        <taxon>Melanomma</taxon>
    </lineage>
</organism>
<feature type="transmembrane region" description="Helical" evidence="10">
    <location>
        <begin position="412"/>
        <end position="433"/>
    </location>
</feature>
<evidence type="ECO:0000256" key="2">
    <source>
        <dbReference type="ARBA" id="ARBA00022516"/>
    </source>
</evidence>
<comment type="catalytic activity">
    <reaction evidence="10">
        <text>an acyl-CoA + malonyl-CoA + H(+) = a 3-oxoacyl-CoA + CO2 + CoA</text>
        <dbReference type="Rhea" id="RHEA:50252"/>
        <dbReference type="ChEBI" id="CHEBI:15378"/>
        <dbReference type="ChEBI" id="CHEBI:16526"/>
        <dbReference type="ChEBI" id="CHEBI:57287"/>
        <dbReference type="ChEBI" id="CHEBI:57384"/>
        <dbReference type="ChEBI" id="CHEBI:58342"/>
        <dbReference type="ChEBI" id="CHEBI:90726"/>
    </reaction>
    <physiologicalReaction direction="left-to-right" evidence="10">
        <dbReference type="Rhea" id="RHEA:50253"/>
    </physiologicalReaction>
</comment>
<dbReference type="GO" id="GO:0009922">
    <property type="term" value="F:fatty acid elongase activity"/>
    <property type="evidence" value="ECO:0007669"/>
    <property type="project" value="InterPro"/>
</dbReference>
<evidence type="ECO:0000313" key="12">
    <source>
        <dbReference type="EMBL" id="KAF2795350.1"/>
    </source>
</evidence>
<reference evidence="12" key="1">
    <citation type="journal article" date="2020" name="Stud. Mycol.">
        <title>101 Dothideomycetes genomes: a test case for predicting lifestyles and emergence of pathogens.</title>
        <authorList>
            <person name="Haridas S."/>
            <person name="Albert R."/>
            <person name="Binder M."/>
            <person name="Bloem J."/>
            <person name="Labutti K."/>
            <person name="Salamov A."/>
            <person name="Andreopoulos B."/>
            <person name="Baker S."/>
            <person name="Barry K."/>
            <person name="Bills G."/>
            <person name="Bluhm B."/>
            <person name="Cannon C."/>
            <person name="Castanera R."/>
            <person name="Culley D."/>
            <person name="Daum C."/>
            <person name="Ezra D."/>
            <person name="Gonzalez J."/>
            <person name="Henrissat B."/>
            <person name="Kuo A."/>
            <person name="Liang C."/>
            <person name="Lipzen A."/>
            <person name="Lutzoni F."/>
            <person name="Magnuson J."/>
            <person name="Mondo S."/>
            <person name="Nolan M."/>
            <person name="Ohm R."/>
            <person name="Pangilinan J."/>
            <person name="Park H.-J."/>
            <person name="Ramirez L."/>
            <person name="Alfaro M."/>
            <person name="Sun H."/>
            <person name="Tritt A."/>
            <person name="Yoshinaga Y."/>
            <person name="Zwiers L.-H."/>
            <person name="Turgeon B."/>
            <person name="Goodwin S."/>
            <person name="Spatafora J."/>
            <person name="Crous P."/>
            <person name="Grigoriev I."/>
        </authorList>
    </citation>
    <scope>NUCLEOTIDE SEQUENCE</scope>
    <source>
        <strain evidence="12">CBS 109.77</strain>
    </source>
</reference>
<dbReference type="GO" id="GO:0034625">
    <property type="term" value="P:fatty acid elongation, monounsaturated fatty acid"/>
    <property type="evidence" value="ECO:0007669"/>
    <property type="project" value="TreeGrafter"/>
</dbReference>
<keyword evidence="13" id="KW-1185">Reference proteome</keyword>
<keyword evidence="9 10" id="KW-0275">Fatty acid biosynthesis</keyword>
<protein>
    <recommendedName>
        <fullName evidence="10">Elongation of fatty acids protein</fullName>
        <ecNumber evidence="10">2.3.1.-</ecNumber>
    </recommendedName>
</protein>
<sequence length="588" mass="64242">MSGAGPTLVAGDLPSWSVFKFPPDPAPPLIPPPFDGPTFKNPFPISYETYNAALDYKVPLTIASVYASSVVLLNWYNRSHKNQPWAISKTRAFRAFVIFHNVFLAVYSAVTCVAMVRALKNTFPHYTERNSVVGTVDALCKMHGPRGLGDAATYNTTSNQWETKNPFVHLDSNGIPDSTDVGRLWNEGLAFWGWFFYLSKFYEVLDTAIIIAKGKRSTTLQTYHHAGAMMCMWAGIRYMSPPIWMFVLVNSGVHAMMYTYYTVSALGVRVPQVVKRTLTSLQITQFLVGASFALIHLFVSYTVPVSVPYEIIDKVLPKLSSSTVSSVVSSVTSSTALPTATGAAIALLKKLVYRAAGEEGLAENIYQPANAVQVGGLSDQQPQQILRNAIKRTVYRTEYQPVACIDTSGQAFAIYLNLIYLAPLTGLFVRFFIKSYLRRTSTNAKHSTKRHAIAKAGRDAIHGVDREIESLGRSAEDGVSTGIQHAKNSIRGRTSKSSEIRNGSLSPANQKFVDSFNRKVSQRLEDIGEGPKDTEKRAKMIAKEVVSSASTPKSERALSPNGNGNANGSGIGSITAKPEDSGNANKKA</sequence>
<feature type="transmembrane region" description="Helical" evidence="10">
    <location>
        <begin position="246"/>
        <end position="268"/>
    </location>
</feature>
<keyword evidence="4 10" id="KW-0812">Transmembrane</keyword>
<comment type="subcellular location">
    <subcellularLocation>
        <location evidence="1">Membrane</location>
        <topology evidence="1">Multi-pass membrane protein</topology>
    </subcellularLocation>
</comment>
<evidence type="ECO:0000256" key="8">
    <source>
        <dbReference type="ARBA" id="ARBA00023136"/>
    </source>
</evidence>
<dbReference type="GO" id="GO:0005789">
    <property type="term" value="C:endoplasmic reticulum membrane"/>
    <property type="evidence" value="ECO:0007669"/>
    <property type="project" value="TreeGrafter"/>
</dbReference>
<evidence type="ECO:0000256" key="1">
    <source>
        <dbReference type="ARBA" id="ARBA00004141"/>
    </source>
</evidence>
<keyword evidence="5 10" id="KW-0276">Fatty acid metabolism</keyword>
<dbReference type="OrthoDB" id="10259681at2759"/>